<keyword evidence="5" id="KW-0441">Lipid A biosynthesis</keyword>
<gene>
    <name evidence="13" type="ORF">M094_0898</name>
</gene>
<dbReference type="Pfam" id="PF00892">
    <property type="entry name" value="EamA"/>
    <property type="match status" value="1"/>
</dbReference>
<dbReference type="PANTHER" id="PTHR30561:SF9">
    <property type="entry name" value="4-AMINO-4-DEOXY-L-ARABINOSE-PHOSPHOUNDECAPRENOL FLIPPASE SUBUNIT ARNF-RELATED"/>
    <property type="match status" value="1"/>
</dbReference>
<dbReference type="Gene3D" id="1.10.3730.20">
    <property type="match status" value="1"/>
</dbReference>
<keyword evidence="7" id="KW-0448">Lipopolysaccharide biosynthesis</keyword>
<evidence type="ECO:0000256" key="10">
    <source>
        <dbReference type="ARBA" id="ARBA00023136"/>
    </source>
</evidence>
<dbReference type="InterPro" id="IPR037185">
    <property type="entry name" value="EmrE-like"/>
</dbReference>
<comment type="caution">
    <text evidence="13">The sequence shown here is derived from an EMBL/GenBank/DDBJ whole genome shotgun (WGS) entry which is preliminary data.</text>
</comment>
<feature type="transmembrane region" description="Helical" evidence="11">
    <location>
        <begin position="73"/>
        <end position="93"/>
    </location>
</feature>
<accession>A0A078S0E7</accession>
<feature type="domain" description="EamA" evidence="12">
    <location>
        <begin position="51"/>
        <end position="116"/>
    </location>
</feature>
<feature type="transmembrane region" description="Helical" evidence="11">
    <location>
        <begin position="99"/>
        <end position="116"/>
    </location>
</feature>
<keyword evidence="4" id="KW-0997">Cell inner membrane</keyword>
<evidence type="ECO:0000256" key="9">
    <source>
        <dbReference type="ARBA" id="ARBA00023098"/>
    </source>
</evidence>
<sequence length="118" mass="12932">MNILLILISVLLNCAAQLCIRKGMLIVGEVGMSGMVQNLGAMISNLWLWGAMVCYAVSILMWMAVLSKVEVSFAYPFLSIGYVVAALVGYYFFDESLTFTRIAGIMVICVGVYLISRS</sequence>
<dbReference type="GO" id="GO:0009103">
    <property type="term" value="P:lipopolysaccharide biosynthetic process"/>
    <property type="evidence" value="ECO:0007669"/>
    <property type="project" value="UniProtKB-KW"/>
</dbReference>
<evidence type="ECO:0000256" key="2">
    <source>
        <dbReference type="ARBA" id="ARBA00022475"/>
    </source>
</evidence>
<evidence type="ECO:0000256" key="6">
    <source>
        <dbReference type="ARBA" id="ARBA00022692"/>
    </source>
</evidence>
<evidence type="ECO:0000256" key="5">
    <source>
        <dbReference type="ARBA" id="ARBA00022556"/>
    </source>
</evidence>
<dbReference type="GO" id="GO:0022857">
    <property type="term" value="F:transmembrane transporter activity"/>
    <property type="evidence" value="ECO:0007669"/>
    <property type="project" value="InterPro"/>
</dbReference>
<keyword evidence="8 11" id="KW-1133">Transmembrane helix</keyword>
<name>A0A078S0E7_BACUN</name>
<reference evidence="13 14" key="1">
    <citation type="submission" date="2014-04" db="EMBL/GenBank/DDBJ databases">
        <authorList>
            <person name="Sears C."/>
            <person name="Carroll K."/>
            <person name="Sack B.R."/>
            <person name="Qadri F."/>
            <person name="Myers L.L."/>
            <person name="Chung G.-T."/>
            <person name="Escheverria P."/>
            <person name="Fraser C.M."/>
            <person name="Sadzewicz L."/>
            <person name="Shefchek K.A."/>
            <person name="Tallon L."/>
            <person name="Das S.P."/>
            <person name="Daugherty S."/>
            <person name="Mongodin E.F."/>
        </authorList>
    </citation>
    <scope>NUCLEOTIDE SEQUENCE [LARGE SCALE GENOMIC DNA]</scope>
    <source>
        <strain evidence="13 14">3978 T3 ii</strain>
    </source>
</reference>
<proteinExistence type="predicted"/>
<evidence type="ECO:0000256" key="7">
    <source>
        <dbReference type="ARBA" id="ARBA00022985"/>
    </source>
</evidence>
<evidence type="ECO:0000256" key="3">
    <source>
        <dbReference type="ARBA" id="ARBA00022516"/>
    </source>
</evidence>
<evidence type="ECO:0000256" key="11">
    <source>
        <dbReference type="SAM" id="Phobius"/>
    </source>
</evidence>
<feature type="transmembrane region" description="Helical" evidence="11">
    <location>
        <begin position="46"/>
        <end position="66"/>
    </location>
</feature>
<dbReference type="SUPFAM" id="SSF103481">
    <property type="entry name" value="Multidrug resistance efflux transporter EmrE"/>
    <property type="match status" value="1"/>
</dbReference>
<evidence type="ECO:0000313" key="14">
    <source>
        <dbReference type="Proteomes" id="UP000028013"/>
    </source>
</evidence>
<evidence type="ECO:0000256" key="1">
    <source>
        <dbReference type="ARBA" id="ARBA00004651"/>
    </source>
</evidence>
<evidence type="ECO:0000256" key="8">
    <source>
        <dbReference type="ARBA" id="ARBA00022989"/>
    </source>
</evidence>
<dbReference type="Proteomes" id="UP000028013">
    <property type="component" value="Unassembled WGS sequence"/>
</dbReference>
<dbReference type="InterPro" id="IPR000620">
    <property type="entry name" value="EamA_dom"/>
</dbReference>
<evidence type="ECO:0000256" key="4">
    <source>
        <dbReference type="ARBA" id="ARBA00022519"/>
    </source>
</evidence>
<protein>
    <submittedName>
        <fullName evidence="13">Small Multidrug Resistance family protein</fullName>
    </submittedName>
</protein>
<dbReference type="PATRIC" id="fig|1339349.3.peg.2132"/>
<evidence type="ECO:0000313" key="13">
    <source>
        <dbReference type="EMBL" id="KDS50999.1"/>
    </source>
</evidence>
<organism evidence="13 14">
    <name type="scientific">Bacteroides uniformis str. 3978 T3 ii</name>
    <dbReference type="NCBI Taxonomy" id="1339349"/>
    <lineage>
        <taxon>Bacteria</taxon>
        <taxon>Pseudomonadati</taxon>
        <taxon>Bacteroidota</taxon>
        <taxon>Bacteroidia</taxon>
        <taxon>Bacteroidales</taxon>
        <taxon>Bacteroidaceae</taxon>
        <taxon>Bacteroides</taxon>
    </lineage>
</organism>
<dbReference type="GO" id="GO:0009245">
    <property type="term" value="P:lipid A biosynthetic process"/>
    <property type="evidence" value="ECO:0007669"/>
    <property type="project" value="UniProtKB-KW"/>
</dbReference>
<dbReference type="GO" id="GO:0005886">
    <property type="term" value="C:plasma membrane"/>
    <property type="evidence" value="ECO:0007669"/>
    <property type="project" value="UniProtKB-SubCell"/>
</dbReference>
<dbReference type="PANTHER" id="PTHR30561">
    <property type="entry name" value="SMR FAMILY PROTON-DEPENDENT DRUG EFFLUX TRANSPORTER SUGE"/>
    <property type="match status" value="1"/>
</dbReference>
<keyword evidence="6 11" id="KW-0812">Transmembrane</keyword>
<dbReference type="AlphaFoldDB" id="A0A078S0E7"/>
<keyword evidence="3" id="KW-0444">Lipid biosynthesis</keyword>
<comment type="subcellular location">
    <subcellularLocation>
        <location evidence="1">Cell membrane</location>
        <topology evidence="1">Multi-pass membrane protein</topology>
    </subcellularLocation>
</comment>
<keyword evidence="2" id="KW-1003">Cell membrane</keyword>
<keyword evidence="10 11" id="KW-0472">Membrane</keyword>
<dbReference type="InterPro" id="IPR000390">
    <property type="entry name" value="Small_drug/metabolite_transptr"/>
</dbReference>
<keyword evidence="9" id="KW-0443">Lipid metabolism</keyword>
<evidence type="ECO:0000259" key="12">
    <source>
        <dbReference type="Pfam" id="PF00892"/>
    </source>
</evidence>
<dbReference type="EMBL" id="JNHN01000172">
    <property type="protein sequence ID" value="KDS50999.1"/>
    <property type="molecule type" value="Genomic_DNA"/>
</dbReference>